<dbReference type="Proteomes" id="UP000823399">
    <property type="component" value="Unassembled WGS sequence"/>
</dbReference>
<evidence type="ECO:0000313" key="3">
    <source>
        <dbReference type="Proteomes" id="UP000823399"/>
    </source>
</evidence>
<evidence type="ECO:0000313" key="2">
    <source>
        <dbReference type="EMBL" id="KAG2107735.1"/>
    </source>
</evidence>
<evidence type="ECO:0000256" key="1">
    <source>
        <dbReference type="SAM" id="MobiDB-lite"/>
    </source>
</evidence>
<accession>A0A9P7JTS8</accession>
<organism evidence="2 3">
    <name type="scientific">Suillus discolor</name>
    <dbReference type="NCBI Taxonomy" id="1912936"/>
    <lineage>
        <taxon>Eukaryota</taxon>
        <taxon>Fungi</taxon>
        <taxon>Dikarya</taxon>
        <taxon>Basidiomycota</taxon>
        <taxon>Agaricomycotina</taxon>
        <taxon>Agaricomycetes</taxon>
        <taxon>Agaricomycetidae</taxon>
        <taxon>Boletales</taxon>
        <taxon>Suillineae</taxon>
        <taxon>Suillaceae</taxon>
        <taxon>Suillus</taxon>
    </lineage>
</organism>
<dbReference type="RefSeq" id="XP_041292466.1">
    <property type="nucleotide sequence ID" value="XM_041433760.1"/>
</dbReference>
<dbReference type="GeneID" id="64696019"/>
<comment type="caution">
    <text evidence="2">The sequence shown here is derived from an EMBL/GenBank/DDBJ whole genome shotgun (WGS) entry which is preliminary data.</text>
</comment>
<name>A0A9P7JTS8_9AGAM</name>
<dbReference type="EMBL" id="JABBWM010000030">
    <property type="protein sequence ID" value="KAG2107735.1"/>
    <property type="molecule type" value="Genomic_DNA"/>
</dbReference>
<proteinExistence type="predicted"/>
<reference evidence="2" key="1">
    <citation type="journal article" date="2020" name="New Phytol.">
        <title>Comparative genomics reveals dynamic genome evolution in host specialist ectomycorrhizal fungi.</title>
        <authorList>
            <person name="Lofgren L.A."/>
            <person name="Nguyen N.H."/>
            <person name="Vilgalys R."/>
            <person name="Ruytinx J."/>
            <person name="Liao H.L."/>
            <person name="Branco S."/>
            <person name="Kuo A."/>
            <person name="LaButti K."/>
            <person name="Lipzen A."/>
            <person name="Andreopoulos W."/>
            <person name="Pangilinan J."/>
            <person name="Riley R."/>
            <person name="Hundley H."/>
            <person name="Na H."/>
            <person name="Barry K."/>
            <person name="Grigoriev I.V."/>
            <person name="Stajich J.E."/>
            <person name="Kennedy P.G."/>
        </authorList>
    </citation>
    <scope>NUCLEOTIDE SEQUENCE</scope>
    <source>
        <strain evidence="2">FC423</strain>
    </source>
</reference>
<dbReference type="AlphaFoldDB" id="A0A9P7JTS8"/>
<gene>
    <name evidence="2" type="ORF">F5147DRAFT_653246</name>
</gene>
<sequence>MAPSTQRFVGWFCGVRMESEEPGQRRAGHLNAVGSLRTKDKPSTYEVRQSNKGTEKAYTCFLAVEMTDSLPHLAPAKQTLFPHRVTRESGNTYRRTPPRRVKALTLSA</sequence>
<feature type="region of interest" description="Disordered" evidence="1">
    <location>
        <begin position="85"/>
        <end position="108"/>
    </location>
</feature>
<keyword evidence="3" id="KW-1185">Reference proteome</keyword>
<protein>
    <submittedName>
        <fullName evidence="2">Uncharacterized protein</fullName>
    </submittedName>
</protein>